<dbReference type="EMBL" id="RQHW01000028">
    <property type="protein sequence ID" value="TGN19772.1"/>
    <property type="molecule type" value="Genomic_DNA"/>
</dbReference>
<sequence length="460" mass="50237">MWARNIQTQTSYCVPVELVASQPNVEVYRQKNLSVNYDLQAFAVEFNDQTYPKLVSAFGAPSDVDKNGKIKILVLDIIDGAKANTSYVAGFYDPINYFPDQKQSSLRSNYAEVLYLDGKELIDSLVRDPTAFSSTAAHEFQHLIRYPFMVETRATDDLWINEGTSEVASDIAGFGPQKYRIECYRGTDSARCPNGANGVSLLNWSNQTNSSTILKQYALAYVYMRYIYDISGSTDAERNSFFKKTVQGNSIGIRAGYAGQLMTVLRDMPAYNSGLLGATDTEAFFRTFILLMGQTSAATNFSNVERVTATSPITTSIVDLSGAYTMYPLGSNLADLATTPIVPVPVANSVLTTGSANSYAINFSNFSTLPYMNIATVKNSGNTRTVLAWGAYSASSTSSIRELTATKESAESRYKSLITEGERSEKGALPLCGTGFINDEFHNVGSIPVEPPASKNDNTP</sequence>
<dbReference type="Proteomes" id="UP000298058">
    <property type="component" value="Unassembled WGS sequence"/>
</dbReference>
<dbReference type="AlphaFoldDB" id="A0A4R9M147"/>
<accession>A0A4R9M147</accession>
<keyword evidence="2" id="KW-1185">Reference proteome</keyword>
<comment type="caution">
    <text evidence="1">The sequence shown here is derived from an EMBL/GenBank/DDBJ whole genome shotgun (WGS) entry which is preliminary data.</text>
</comment>
<name>A0A4R9M147_9LEPT</name>
<reference evidence="1" key="1">
    <citation type="journal article" date="2019" name="PLoS Negl. Trop. Dis.">
        <title>Revisiting the worldwide diversity of Leptospira species in the environment.</title>
        <authorList>
            <person name="Vincent A.T."/>
            <person name="Schiettekatte O."/>
            <person name="Bourhy P."/>
            <person name="Veyrier F.J."/>
            <person name="Picardeau M."/>
        </authorList>
    </citation>
    <scope>NUCLEOTIDE SEQUENCE [LARGE SCALE GENOMIC DNA]</scope>
    <source>
        <strain evidence="1">201300427</strain>
    </source>
</reference>
<proteinExistence type="predicted"/>
<dbReference type="OrthoDB" id="338571at2"/>
<gene>
    <name evidence="1" type="ORF">EHS15_07485</name>
</gene>
<organism evidence="1 2">
    <name type="scientific">Leptospira idonii</name>
    <dbReference type="NCBI Taxonomy" id="1193500"/>
    <lineage>
        <taxon>Bacteria</taxon>
        <taxon>Pseudomonadati</taxon>
        <taxon>Spirochaetota</taxon>
        <taxon>Spirochaetia</taxon>
        <taxon>Leptospirales</taxon>
        <taxon>Leptospiraceae</taxon>
        <taxon>Leptospira</taxon>
    </lineage>
</organism>
<evidence type="ECO:0000313" key="2">
    <source>
        <dbReference type="Proteomes" id="UP000298058"/>
    </source>
</evidence>
<evidence type="ECO:0000313" key="1">
    <source>
        <dbReference type="EMBL" id="TGN19772.1"/>
    </source>
</evidence>
<protein>
    <submittedName>
        <fullName evidence="1">Peptidase MA family protein</fullName>
    </submittedName>
</protein>